<comment type="subcellular location">
    <subcellularLocation>
        <location evidence="1">Cell membrane</location>
        <topology evidence="1">Multi-pass membrane protein</topology>
    </subcellularLocation>
</comment>
<feature type="transmembrane region" description="Helical" evidence="6">
    <location>
        <begin position="620"/>
        <end position="638"/>
    </location>
</feature>
<evidence type="ECO:0000256" key="3">
    <source>
        <dbReference type="ARBA" id="ARBA00022692"/>
    </source>
</evidence>
<evidence type="ECO:0000259" key="7">
    <source>
        <dbReference type="PROSITE" id="PS50156"/>
    </source>
</evidence>
<dbReference type="EMBL" id="FQXR01000013">
    <property type="protein sequence ID" value="SHI13033.1"/>
    <property type="molecule type" value="Genomic_DNA"/>
</dbReference>
<evidence type="ECO:0000256" key="6">
    <source>
        <dbReference type="SAM" id="Phobius"/>
    </source>
</evidence>
<name>A0A1M5YN78_9FIRM</name>
<evidence type="ECO:0000313" key="9">
    <source>
        <dbReference type="Proteomes" id="UP000184389"/>
    </source>
</evidence>
<dbReference type="InterPro" id="IPR004869">
    <property type="entry name" value="MMPL_dom"/>
</dbReference>
<dbReference type="Gene3D" id="1.20.1640.10">
    <property type="entry name" value="Multidrug efflux transporter AcrB transmembrane domain"/>
    <property type="match status" value="2"/>
</dbReference>
<dbReference type="GO" id="GO:0005886">
    <property type="term" value="C:plasma membrane"/>
    <property type="evidence" value="ECO:0007669"/>
    <property type="project" value="UniProtKB-SubCell"/>
</dbReference>
<organism evidence="8 9">
    <name type="scientific">Sporanaerobacter acetigenes DSM 13106</name>
    <dbReference type="NCBI Taxonomy" id="1123281"/>
    <lineage>
        <taxon>Bacteria</taxon>
        <taxon>Bacillati</taxon>
        <taxon>Bacillota</taxon>
        <taxon>Tissierellia</taxon>
        <taxon>Tissierellales</taxon>
        <taxon>Sporanaerobacteraceae</taxon>
        <taxon>Sporanaerobacter</taxon>
    </lineage>
</organism>
<dbReference type="Proteomes" id="UP000184389">
    <property type="component" value="Unassembled WGS sequence"/>
</dbReference>
<dbReference type="SUPFAM" id="SSF82866">
    <property type="entry name" value="Multidrug efflux transporter AcrB transmembrane domain"/>
    <property type="match status" value="2"/>
</dbReference>
<keyword evidence="2" id="KW-1003">Cell membrane</keyword>
<dbReference type="PANTHER" id="PTHR33406">
    <property type="entry name" value="MEMBRANE PROTEIN MJ1562-RELATED"/>
    <property type="match status" value="1"/>
</dbReference>
<dbReference type="OrthoDB" id="9782006at2"/>
<dbReference type="AlphaFoldDB" id="A0A1M5YN78"/>
<keyword evidence="4 6" id="KW-1133">Transmembrane helix</keyword>
<keyword evidence="5 6" id="KW-0472">Membrane</keyword>
<dbReference type="PANTHER" id="PTHR33406:SF13">
    <property type="entry name" value="MEMBRANE PROTEIN YDFJ"/>
    <property type="match status" value="1"/>
</dbReference>
<accession>A0A1M5YN78</accession>
<dbReference type="InterPro" id="IPR000731">
    <property type="entry name" value="SSD"/>
</dbReference>
<keyword evidence="9" id="KW-1185">Reference proteome</keyword>
<keyword evidence="3 6" id="KW-0812">Transmembrane</keyword>
<feature type="transmembrane region" description="Helical" evidence="6">
    <location>
        <begin position="650"/>
        <end position="673"/>
    </location>
</feature>
<dbReference type="InterPro" id="IPR050545">
    <property type="entry name" value="Mycobact_MmpL"/>
</dbReference>
<evidence type="ECO:0000256" key="4">
    <source>
        <dbReference type="ARBA" id="ARBA00022989"/>
    </source>
</evidence>
<gene>
    <name evidence="8" type="ORF">SAMN02745180_02289</name>
</gene>
<dbReference type="STRING" id="1123281.SAMN02745180_02289"/>
<sequence>MNKFGYFIAKNRVLVIIVATLLLLPSFYGMAKTRINYDILTYLPEKLDSVKGQRILSDDFKNSGLSFLIVENMESKDVAKLKEKITNVEGVEKVIWVDDFVDTGIPEEILPKDLKDAFYRENSTLMMIQFSDKVSSDTTQEAVVGIRKLLNKQCFLSGTASAMRDTIDIADKQTPIYVFMAVIFAIVVLALTLESTFIPFIILLSMAYAIMYNFGTNIFFGEISYVTKSLAAVLQLGVTMDYSIFLLHRYDEESEKLDDKNQAMANAIQKTAASIVGSSLTTIAGFLAICFMELTIGKDIGIVMAKGVLLGLISVITTLPAFMLLFDKLIHRFSHKTILPEFDGLAKLVTKHYKAFIVIAILIFLPAFYGQSHNEVYYNIDESLPDDIESVIAFRKLKNEYNMITTHMVLVSEEVPNFEMKQMIDEIEKLDGVERAVSYEKFVGPSVPETFIPQEVKDKFQQSGYKLILVNSNFKAATDEENAQIDAISAIVKKYDDKAILTGEGVLTKDLIKITDTDFKKVNIISTLAIFVIVMFVFTSISIPIFLILVIELAIFINMCVPFYAGNSIPFIASIIIGSIQLGATVDYAILLTTRFREEIRNGHDKFEAMEIAVRESAKSIVTSGFTFFAATVGVGVISKIEIIKSMSVMIARGALVSTGVILFILPGVLLAFEGFIKATSKNWNKSIVDKIKGGKIIYENK</sequence>
<feature type="transmembrane region" description="Helical" evidence="6">
    <location>
        <begin position="571"/>
        <end position="591"/>
    </location>
</feature>
<evidence type="ECO:0000256" key="1">
    <source>
        <dbReference type="ARBA" id="ARBA00004651"/>
    </source>
</evidence>
<protein>
    <recommendedName>
        <fullName evidence="7">SSD domain-containing protein</fullName>
    </recommendedName>
</protein>
<feature type="domain" description="SSD" evidence="7">
    <location>
        <begin position="203"/>
        <end position="325"/>
    </location>
</feature>
<proteinExistence type="predicted"/>
<dbReference type="RefSeq" id="WP_072744933.1">
    <property type="nucleotide sequence ID" value="NZ_FQXR01000013.1"/>
</dbReference>
<feature type="transmembrane region" description="Helical" evidence="6">
    <location>
        <begin position="300"/>
        <end position="326"/>
    </location>
</feature>
<reference evidence="8 9" key="1">
    <citation type="submission" date="2016-11" db="EMBL/GenBank/DDBJ databases">
        <authorList>
            <person name="Jaros S."/>
            <person name="Januszkiewicz K."/>
            <person name="Wedrychowicz H."/>
        </authorList>
    </citation>
    <scope>NUCLEOTIDE SEQUENCE [LARGE SCALE GENOMIC DNA]</scope>
    <source>
        <strain evidence="8 9">DSM 13106</strain>
    </source>
</reference>
<feature type="transmembrane region" description="Helical" evidence="6">
    <location>
        <begin position="271"/>
        <end position="294"/>
    </location>
</feature>
<dbReference type="PROSITE" id="PS50156">
    <property type="entry name" value="SSD"/>
    <property type="match status" value="1"/>
</dbReference>
<feature type="transmembrane region" description="Helical" evidence="6">
    <location>
        <begin position="176"/>
        <end position="193"/>
    </location>
</feature>
<evidence type="ECO:0000313" key="8">
    <source>
        <dbReference type="EMBL" id="SHI13033.1"/>
    </source>
</evidence>
<evidence type="ECO:0000256" key="5">
    <source>
        <dbReference type="ARBA" id="ARBA00023136"/>
    </source>
</evidence>
<dbReference type="Pfam" id="PF03176">
    <property type="entry name" value="MMPL"/>
    <property type="match status" value="2"/>
</dbReference>
<feature type="transmembrane region" description="Helical" evidence="6">
    <location>
        <begin position="200"/>
        <end position="220"/>
    </location>
</feature>
<evidence type="ECO:0000256" key="2">
    <source>
        <dbReference type="ARBA" id="ARBA00022475"/>
    </source>
</evidence>